<dbReference type="Gene3D" id="3.30.70.1440">
    <property type="entry name" value="Multidrug efflux transporter AcrB pore domain"/>
    <property type="match status" value="1"/>
</dbReference>
<dbReference type="Gene3D" id="3.30.70.1430">
    <property type="entry name" value="Multidrug efflux transporter AcrB pore domain"/>
    <property type="match status" value="2"/>
</dbReference>
<feature type="transmembrane region" description="Helical" evidence="1">
    <location>
        <begin position="944"/>
        <end position="964"/>
    </location>
</feature>
<reference evidence="2" key="1">
    <citation type="submission" date="2019-02" db="EMBL/GenBank/DDBJ databases">
        <authorList>
            <person name="Li S.-H."/>
        </authorList>
    </citation>
    <scope>NUCLEOTIDE SEQUENCE</scope>
    <source>
        <strain evidence="2">IMCC8485</strain>
    </source>
</reference>
<dbReference type="Pfam" id="PF00873">
    <property type="entry name" value="ACR_tran"/>
    <property type="match status" value="1"/>
</dbReference>
<dbReference type="SUPFAM" id="SSF82693">
    <property type="entry name" value="Multidrug efflux transporter AcrB pore domain, PN1, PN2, PC1 and PC2 subdomains"/>
    <property type="match status" value="4"/>
</dbReference>
<feature type="transmembrane region" description="Helical" evidence="1">
    <location>
        <begin position="869"/>
        <end position="893"/>
    </location>
</feature>
<feature type="transmembrane region" description="Helical" evidence="1">
    <location>
        <begin position="383"/>
        <end position="407"/>
    </location>
</feature>
<sequence>MKFTDAFIQRPVLAIVISCLLLLLGGASLSKIGLRQFPELERSVIYVNTYYPGASARTVQGFVTTPLQVVIAGARGIEYMSSESNPGESNITIYVRLGEDSNNVLNEVIAKVSEARGNLPRDIEEPIVSATGGGDGLIWLGFYSEQMTLYQVTDFLLRSVQPELATLPGVGKANVFSYKLAMRIRLDPVRMAALGVTATDVNATILRDNFISAAGATEGNLVRVTVDARTTLQTEEEFRGLVVRQSGDERILLGDVADIELDSETDQVKTLSSGKAAVFLSITPTPDANPLEVSRAVHATLPKIEAALPADMDMLIDWDGSVVIDEAISQVLTTLIEASVIVILVIYLFLGSLRVVLIPLIAIPLSLIGVVFLIMTMGFSLNLLTLLALVIAIGLVVDDAIVVVENVHRHIEEGASPYAAAIAGAREVAWPVVAMTLTLAAVYAPISFIGGLTGALFSEFALALAGAVIVSGVVALTLTPMMCSRVLKDSAHQGRFANWLDHRFETLIQHYRHFLATCLDNRGAVLLLAGVLLASLPALFFLAQEELAPEEDTGAVYITGSAPRYANLAYQDFYLSQIVDIWQEIPEFSHSWQVIRPGSNFGGVTLHPWDERERDQKELLAELQGKLSQITGMELFAFGEPSLPGSDAGLPVSFVVASTAEYREIMRVGEELLAAARESGLFAFVTQSLNFDRPEITVEIDRDRASRLGISMQEVGETLAVMLGEAEVNRFTLEGRSYKVIPQAGRNFRLTSDELERYYLRTDSGTLVPLSAVVTLNSRVEPNSLTQYQQLNSTTIQGFMMPPNSLGAGLEFLEQKLNEIAPSGFRVGHTGASRQFVQESASFPVLFALSLSLIFLVLAAQFNSFRDPLVVLVTVPLSIFGAVVPIALGFVTLNIYSQVGLLTLIGLISKHGILIVEFSNKLAGQGMDKREAVLEGASKRLRPILMTTFATVLGIWPLVIASGAGAQSHFSIGVMITCGMLVGTLFTLFVVPVFYLPFSKAGKRTSSLKVEVELTRPTAT</sequence>
<dbReference type="EMBL" id="SHNP01000004">
    <property type="protein sequence ID" value="MCX2974541.1"/>
    <property type="molecule type" value="Genomic_DNA"/>
</dbReference>
<feature type="transmembrane region" description="Helical" evidence="1">
    <location>
        <begin position="843"/>
        <end position="862"/>
    </location>
</feature>
<keyword evidence="1" id="KW-1133">Transmembrane helix</keyword>
<keyword evidence="1" id="KW-0472">Membrane</keyword>
<accession>A0ABT3SX16</accession>
<dbReference type="Gene3D" id="1.20.1640.10">
    <property type="entry name" value="Multidrug efflux transporter AcrB transmembrane domain"/>
    <property type="match status" value="2"/>
</dbReference>
<evidence type="ECO:0000313" key="3">
    <source>
        <dbReference type="Proteomes" id="UP001143307"/>
    </source>
</evidence>
<feature type="transmembrane region" description="Helical" evidence="1">
    <location>
        <begin position="970"/>
        <end position="996"/>
    </location>
</feature>
<gene>
    <name evidence="2" type="ORF">EYC87_13185</name>
</gene>
<evidence type="ECO:0000313" key="2">
    <source>
        <dbReference type="EMBL" id="MCX2974541.1"/>
    </source>
</evidence>
<dbReference type="PANTHER" id="PTHR32063">
    <property type="match status" value="1"/>
</dbReference>
<dbReference type="Gene3D" id="3.30.70.1320">
    <property type="entry name" value="Multidrug efflux transporter AcrB pore domain like"/>
    <property type="match status" value="1"/>
</dbReference>
<keyword evidence="3" id="KW-1185">Reference proteome</keyword>
<name>A0ABT3SX16_9GAMM</name>
<feature type="transmembrane region" description="Helical" evidence="1">
    <location>
        <begin position="899"/>
        <end position="923"/>
    </location>
</feature>
<evidence type="ECO:0000256" key="1">
    <source>
        <dbReference type="SAM" id="Phobius"/>
    </source>
</evidence>
<feature type="transmembrane region" description="Helical" evidence="1">
    <location>
        <begin position="460"/>
        <end position="478"/>
    </location>
</feature>
<proteinExistence type="predicted"/>
<dbReference type="InterPro" id="IPR027463">
    <property type="entry name" value="AcrB_DN_DC_subdom"/>
</dbReference>
<protein>
    <submittedName>
        <fullName evidence="2">Multidrug efflux protein</fullName>
    </submittedName>
</protein>
<keyword evidence="1" id="KW-0812">Transmembrane</keyword>
<dbReference type="PRINTS" id="PR00702">
    <property type="entry name" value="ACRIFLAVINRP"/>
</dbReference>
<dbReference type="RefSeq" id="WP_279253290.1">
    <property type="nucleotide sequence ID" value="NZ_SHNP01000004.1"/>
</dbReference>
<feature type="transmembrane region" description="Helical" evidence="1">
    <location>
        <begin position="357"/>
        <end position="377"/>
    </location>
</feature>
<organism evidence="2 3">
    <name type="scientific">Candidatus Seongchinamella marina</name>
    <dbReference type="NCBI Taxonomy" id="2518990"/>
    <lineage>
        <taxon>Bacteria</taxon>
        <taxon>Pseudomonadati</taxon>
        <taxon>Pseudomonadota</taxon>
        <taxon>Gammaproteobacteria</taxon>
        <taxon>Cellvibrionales</taxon>
        <taxon>Halieaceae</taxon>
        <taxon>Seongchinamella</taxon>
    </lineage>
</organism>
<dbReference type="SUPFAM" id="SSF82866">
    <property type="entry name" value="Multidrug efflux transporter AcrB transmembrane domain"/>
    <property type="match status" value="2"/>
</dbReference>
<feature type="transmembrane region" description="Helical" evidence="1">
    <location>
        <begin position="428"/>
        <end position="448"/>
    </location>
</feature>
<dbReference type="Gene3D" id="3.30.2090.10">
    <property type="entry name" value="Multidrug efflux transporter AcrB TolC docking domain, DN and DC subdomains"/>
    <property type="match status" value="2"/>
</dbReference>
<comment type="caution">
    <text evidence="2">The sequence shown here is derived from an EMBL/GenBank/DDBJ whole genome shotgun (WGS) entry which is preliminary data.</text>
</comment>
<dbReference type="SUPFAM" id="SSF82714">
    <property type="entry name" value="Multidrug efflux transporter AcrB TolC docking domain, DN and DC subdomains"/>
    <property type="match status" value="2"/>
</dbReference>
<dbReference type="Proteomes" id="UP001143307">
    <property type="component" value="Unassembled WGS sequence"/>
</dbReference>
<feature type="transmembrane region" description="Helical" evidence="1">
    <location>
        <begin position="331"/>
        <end position="350"/>
    </location>
</feature>
<dbReference type="InterPro" id="IPR001036">
    <property type="entry name" value="Acrflvin-R"/>
</dbReference>
<dbReference type="PANTHER" id="PTHR32063:SF28">
    <property type="entry name" value="BLR2861 PROTEIN"/>
    <property type="match status" value="1"/>
</dbReference>
<feature type="transmembrane region" description="Helical" evidence="1">
    <location>
        <begin position="524"/>
        <end position="543"/>
    </location>
</feature>